<dbReference type="EMBL" id="LR796864">
    <property type="protein sequence ID" value="CAB4171348.1"/>
    <property type="molecule type" value="Genomic_DNA"/>
</dbReference>
<reference evidence="5" key="1">
    <citation type="submission" date="2020-05" db="EMBL/GenBank/DDBJ databases">
        <authorList>
            <person name="Chiriac C."/>
            <person name="Salcher M."/>
            <person name="Ghai R."/>
            <person name="Kavagutti S V."/>
        </authorList>
    </citation>
    <scope>NUCLEOTIDE SEQUENCE</scope>
</reference>
<evidence type="ECO:0000256" key="1">
    <source>
        <dbReference type="SAM" id="Phobius"/>
    </source>
</evidence>
<dbReference type="EMBL" id="LR797033">
    <property type="protein sequence ID" value="CAB4182754.1"/>
    <property type="molecule type" value="Genomic_DNA"/>
</dbReference>
<gene>
    <name evidence="3" type="ORF">UFOVP1091_17</name>
    <name evidence="4" type="ORF">UFOVP1335_29</name>
    <name evidence="5" type="ORF">UFOVP1445_17</name>
    <name evidence="2" type="ORF">UFOVP914_50</name>
</gene>
<evidence type="ECO:0008006" key="6">
    <source>
        <dbReference type="Google" id="ProtNLM"/>
    </source>
</evidence>
<accession>A0A6J5SF37</accession>
<proteinExistence type="predicted"/>
<keyword evidence="1" id="KW-0812">Transmembrane</keyword>
<name>A0A6J5SF37_9CAUD</name>
<dbReference type="EMBL" id="LR797281">
    <property type="protein sequence ID" value="CAB4199236.1"/>
    <property type="molecule type" value="Genomic_DNA"/>
</dbReference>
<evidence type="ECO:0000313" key="5">
    <source>
        <dbReference type="EMBL" id="CAB4212524.1"/>
    </source>
</evidence>
<protein>
    <recommendedName>
        <fullName evidence="6">Holin</fullName>
    </recommendedName>
</protein>
<feature type="transmembrane region" description="Helical" evidence="1">
    <location>
        <begin position="15"/>
        <end position="35"/>
    </location>
</feature>
<keyword evidence="1" id="KW-1133">Transmembrane helix</keyword>
<evidence type="ECO:0000313" key="4">
    <source>
        <dbReference type="EMBL" id="CAB4199236.1"/>
    </source>
</evidence>
<keyword evidence="1" id="KW-0472">Membrane</keyword>
<dbReference type="EMBL" id="LR797381">
    <property type="protein sequence ID" value="CAB4212524.1"/>
    <property type="molecule type" value="Genomic_DNA"/>
</dbReference>
<evidence type="ECO:0000313" key="2">
    <source>
        <dbReference type="EMBL" id="CAB4171348.1"/>
    </source>
</evidence>
<evidence type="ECO:0000313" key="3">
    <source>
        <dbReference type="EMBL" id="CAB4182754.1"/>
    </source>
</evidence>
<sequence length="80" mass="7899">MNSAIAKALDLGQRLISLFIASALPIITGGAILGVDVVKSAGVAGLTALFGVVQKLAAASVDGELSADEIASAFGSTKKK</sequence>
<organism evidence="5">
    <name type="scientific">uncultured Caudovirales phage</name>
    <dbReference type="NCBI Taxonomy" id="2100421"/>
    <lineage>
        <taxon>Viruses</taxon>
        <taxon>Duplodnaviria</taxon>
        <taxon>Heunggongvirae</taxon>
        <taxon>Uroviricota</taxon>
        <taxon>Caudoviricetes</taxon>
        <taxon>Peduoviridae</taxon>
        <taxon>Maltschvirus</taxon>
        <taxon>Maltschvirus maltsch</taxon>
    </lineage>
</organism>